<dbReference type="Pfam" id="PF00106">
    <property type="entry name" value="adh_short"/>
    <property type="match status" value="1"/>
</dbReference>
<keyword evidence="1" id="KW-0560">Oxidoreductase</keyword>
<dbReference type="AlphaFoldDB" id="A0A9W9A458"/>
<dbReference type="GO" id="GO:0016491">
    <property type="term" value="F:oxidoreductase activity"/>
    <property type="evidence" value="ECO:0007669"/>
    <property type="project" value="UniProtKB-KW"/>
</dbReference>
<gene>
    <name evidence="2" type="ORF">J3R30DRAFT_3659332</name>
</gene>
<dbReference type="Proteomes" id="UP001150266">
    <property type="component" value="Unassembled WGS sequence"/>
</dbReference>
<name>A0A9W9A458_9AGAR</name>
<dbReference type="PRINTS" id="PR00081">
    <property type="entry name" value="GDHRDH"/>
</dbReference>
<keyword evidence="3" id="KW-1185">Reference proteome</keyword>
<evidence type="ECO:0000256" key="1">
    <source>
        <dbReference type="ARBA" id="ARBA00023002"/>
    </source>
</evidence>
<proteinExistence type="predicted"/>
<reference evidence="2" key="1">
    <citation type="submission" date="2022-08" db="EMBL/GenBank/DDBJ databases">
        <title>A Global Phylogenomic Analysis of the Shiitake Genus Lentinula.</title>
        <authorList>
            <consortium name="DOE Joint Genome Institute"/>
            <person name="Sierra-Patev S."/>
            <person name="Min B."/>
            <person name="Naranjo-Ortiz M."/>
            <person name="Looney B."/>
            <person name="Konkel Z."/>
            <person name="Slot J.C."/>
            <person name="Sakamoto Y."/>
            <person name="Steenwyk J.L."/>
            <person name="Rokas A."/>
            <person name="Carro J."/>
            <person name="Camarero S."/>
            <person name="Ferreira P."/>
            <person name="Molpeceres G."/>
            <person name="Ruiz-Duenas F.J."/>
            <person name="Serrano A."/>
            <person name="Henrissat B."/>
            <person name="Drula E."/>
            <person name="Hughes K.W."/>
            <person name="Mata J.L."/>
            <person name="Ishikawa N.K."/>
            <person name="Vargas-Isla R."/>
            <person name="Ushijima S."/>
            <person name="Smith C.A."/>
            <person name="Ahrendt S."/>
            <person name="Andreopoulos W."/>
            <person name="He G."/>
            <person name="Labutti K."/>
            <person name="Lipzen A."/>
            <person name="Ng V."/>
            <person name="Riley R."/>
            <person name="Sandor L."/>
            <person name="Barry K."/>
            <person name="Martinez A.T."/>
            <person name="Xiao Y."/>
            <person name="Gibbons J.G."/>
            <person name="Terashima K."/>
            <person name="Grigoriev I.V."/>
            <person name="Hibbett D.S."/>
        </authorList>
    </citation>
    <scope>NUCLEOTIDE SEQUENCE</scope>
    <source>
        <strain evidence="2">JLM2183</strain>
    </source>
</reference>
<protein>
    <submittedName>
        <fullName evidence="2">Short-chain dehydrogenase</fullName>
    </submittedName>
</protein>
<dbReference type="PANTHER" id="PTHR43157">
    <property type="entry name" value="PHOSPHATIDYLINOSITOL-GLYCAN BIOSYNTHESIS CLASS F PROTEIN-RELATED"/>
    <property type="match status" value="1"/>
</dbReference>
<dbReference type="EMBL" id="JAOTPV010000017">
    <property type="protein sequence ID" value="KAJ4473885.1"/>
    <property type="molecule type" value="Genomic_DNA"/>
</dbReference>
<dbReference type="PANTHER" id="PTHR43157:SF31">
    <property type="entry name" value="PHOSPHATIDYLINOSITOL-GLYCAN BIOSYNTHESIS CLASS F PROTEIN"/>
    <property type="match status" value="1"/>
</dbReference>
<comment type="caution">
    <text evidence="2">The sequence shown here is derived from an EMBL/GenBank/DDBJ whole genome shotgun (WGS) entry which is preliminary data.</text>
</comment>
<dbReference type="Gene3D" id="3.40.50.720">
    <property type="entry name" value="NAD(P)-binding Rossmann-like Domain"/>
    <property type="match status" value="1"/>
</dbReference>
<evidence type="ECO:0000313" key="3">
    <source>
        <dbReference type="Proteomes" id="UP001150266"/>
    </source>
</evidence>
<dbReference type="OrthoDB" id="542013at2759"/>
<organism evidence="2 3">
    <name type="scientific">Lentinula aciculospora</name>
    <dbReference type="NCBI Taxonomy" id="153920"/>
    <lineage>
        <taxon>Eukaryota</taxon>
        <taxon>Fungi</taxon>
        <taxon>Dikarya</taxon>
        <taxon>Basidiomycota</taxon>
        <taxon>Agaricomycotina</taxon>
        <taxon>Agaricomycetes</taxon>
        <taxon>Agaricomycetidae</taxon>
        <taxon>Agaricales</taxon>
        <taxon>Marasmiineae</taxon>
        <taxon>Omphalotaceae</taxon>
        <taxon>Lentinula</taxon>
    </lineage>
</organism>
<dbReference type="InterPro" id="IPR002347">
    <property type="entry name" value="SDR_fam"/>
</dbReference>
<sequence length="262" mass="28543">MAKLSLLQFLREQWKTIPRPTIDAHGKTIVVTGATSGLGLEPAKQLQKLSPQKLILTSRRTAKVEDVDKCDLELIEAHRRVAIKVLVELDLAVLSSVSAFVGHLGESKIDCLLANAAIATRQYTTTQGGLGSIILLLPNLIKAANLNAPLRIIIVSNDAHYQLTSIDHFRNSHSTLEALNDKEACTTRFLFITSVNPGFCKSKLTRESESQFPGSILIPALKTAIARSTKTAPSVLVHALTDGDERKMHGHFVSSCQGYRGD</sequence>
<evidence type="ECO:0000313" key="2">
    <source>
        <dbReference type="EMBL" id="KAJ4473885.1"/>
    </source>
</evidence>
<dbReference type="InterPro" id="IPR036291">
    <property type="entry name" value="NAD(P)-bd_dom_sf"/>
</dbReference>
<dbReference type="SUPFAM" id="SSF51735">
    <property type="entry name" value="NAD(P)-binding Rossmann-fold domains"/>
    <property type="match status" value="1"/>
</dbReference>
<accession>A0A9W9A458</accession>